<reference evidence="3" key="1">
    <citation type="submission" date="2013-09" db="EMBL/GenBank/DDBJ databases">
        <title>Corchorus olitorius genome sequencing.</title>
        <authorList>
            <person name="Alam M."/>
            <person name="Haque M.S."/>
            <person name="Islam M.S."/>
            <person name="Emdad E.M."/>
            <person name="Islam M.M."/>
            <person name="Ahmed B."/>
            <person name="Halim A."/>
            <person name="Hossen Q.M.M."/>
            <person name="Hossain M.Z."/>
            <person name="Ahmed R."/>
            <person name="Khan M.M."/>
            <person name="Islam R."/>
            <person name="Rashid M.M."/>
            <person name="Khan S.A."/>
            <person name="Rahman M.S."/>
            <person name="Alam M."/>
            <person name="Yahiya A.S."/>
            <person name="Khan M.S."/>
            <person name="Azam M.S."/>
            <person name="Haque T."/>
            <person name="Lashkar M.Z.H."/>
            <person name="Akhand A.I."/>
            <person name="Morshed G."/>
            <person name="Roy S."/>
            <person name="Uddin K.S."/>
            <person name="Rabeya T."/>
            <person name="Hossain A.S."/>
            <person name="Chowdhury A."/>
            <person name="Snigdha A.R."/>
            <person name="Mortoza M.S."/>
            <person name="Matin S.A."/>
            <person name="Hoque S.M.E."/>
            <person name="Islam M.K."/>
            <person name="Roy D.K."/>
            <person name="Haider R."/>
            <person name="Moosa M.M."/>
            <person name="Elias S.M."/>
            <person name="Hasan A.M."/>
            <person name="Jahan S."/>
            <person name="Shafiuddin M."/>
            <person name="Mahmood N."/>
            <person name="Shommy N.S."/>
        </authorList>
    </citation>
    <scope>NUCLEOTIDE SEQUENCE [LARGE SCALE GENOMIC DNA]</scope>
    <source>
        <strain evidence="3">cv. O-4</strain>
    </source>
</reference>
<feature type="region of interest" description="Disordered" evidence="1">
    <location>
        <begin position="127"/>
        <end position="148"/>
    </location>
</feature>
<organism evidence="2 3">
    <name type="scientific">Corchorus olitorius</name>
    <dbReference type="NCBI Taxonomy" id="93759"/>
    <lineage>
        <taxon>Eukaryota</taxon>
        <taxon>Viridiplantae</taxon>
        <taxon>Streptophyta</taxon>
        <taxon>Embryophyta</taxon>
        <taxon>Tracheophyta</taxon>
        <taxon>Spermatophyta</taxon>
        <taxon>Magnoliopsida</taxon>
        <taxon>eudicotyledons</taxon>
        <taxon>Gunneridae</taxon>
        <taxon>Pentapetalae</taxon>
        <taxon>rosids</taxon>
        <taxon>malvids</taxon>
        <taxon>Malvales</taxon>
        <taxon>Malvaceae</taxon>
        <taxon>Grewioideae</taxon>
        <taxon>Apeibeae</taxon>
        <taxon>Corchorus</taxon>
    </lineage>
</organism>
<keyword evidence="3" id="KW-1185">Reference proteome</keyword>
<evidence type="ECO:0000313" key="2">
    <source>
        <dbReference type="EMBL" id="OMP10282.1"/>
    </source>
</evidence>
<accession>A0A1R3KT73</accession>
<dbReference type="Proteomes" id="UP000187203">
    <property type="component" value="Unassembled WGS sequence"/>
</dbReference>
<sequence length="148" mass="16700">MALYNWHHEVPLGHISRIPRRRQGQLSSKYMQREIHVWQSLVRCVHLSPVGVESIAVVFCPFGSYWLGLRRDSSESAVVSDMAELSSLWVGGFWRRAQGLVGVGFQESVKALGFGVSIRCWSEALGSGGERGRRCNSKGKRTIRKREN</sequence>
<dbReference type="EMBL" id="AWUE01011953">
    <property type="protein sequence ID" value="OMP10282.1"/>
    <property type="molecule type" value="Genomic_DNA"/>
</dbReference>
<name>A0A1R3KT73_9ROSI</name>
<proteinExistence type="predicted"/>
<dbReference type="AlphaFoldDB" id="A0A1R3KT73"/>
<gene>
    <name evidence="2" type="ORF">COLO4_04650</name>
</gene>
<evidence type="ECO:0000256" key="1">
    <source>
        <dbReference type="SAM" id="MobiDB-lite"/>
    </source>
</evidence>
<feature type="compositionally biased region" description="Basic residues" evidence="1">
    <location>
        <begin position="134"/>
        <end position="148"/>
    </location>
</feature>
<evidence type="ECO:0000313" key="3">
    <source>
        <dbReference type="Proteomes" id="UP000187203"/>
    </source>
</evidence>
<protein>
    <submittedName>
        <fullName evidence="2">Cytochrome P450 82A3-like protein</fullName>
    </submittedName>
</protein>
<comment type="caution">
    <text evidence="2">The sequence shown here is derived from an EMBL/GenBank/DDBJ whole genome shotgun (WGS) entry which is preliminary data.</text>
</comment>